<feature type="compositionally biased region" description="Basic and acidic residues" evidence="1">
    <location>
        <begin position="1"/>
        <end position="10"/>
    </location>
</feature>
<sequence>MKREKDEEKVVGPMFPRLHVNDTEKGGPRAPPRNKMALYEQFSIPSQNLNQLGSSSQGTGSGRSYIIPCHLPSQMPTHRAEIYISHQSNRARQNTSSAHLEQRKKVDEDDFMVPVYVDSRTGQCNDKRLESFDRKKLTSMGSRNFGCSLEVQKDGGRHLKQLGSPLTNMREDASSESEGFAQVSPSRDPPAKNISTVETTKSLVNQTKVIQYQDCPASFVSSLCQADDCLQQECVAGSQSNNIGHRHREVLLDSIGDTDKGNTTLPMGCFRSPTNQTSPVEAMHETEFDDTTRTASPVQKGSSDESDDVSKISSIGNLSSLKASPDDVVGVLGQKHFWKARRKIANQQRVFAVQVFELHRLLKVQHLIARSPDLLLEDGAFMGNSPPKRSTPNLTLEVVVKPQLQNHKRKDDSEKLNHNKMECSAENAVGKRSCSTPKNGSHHSNYTPFAGNLHQTEAAADNRMGSWGFNQSPGHQWLIPVMTPSEGLVYKPYPGPAFPGTMCGGGCGPFGPGPPGGTFMNPSYGVPPHISPGSLTYFPPYGMPVMNQAVSGSADEQVNHFAAQGSHDQNGHSLVEGANFNTHNQVSNNSPVQRKGAISHVKKSHASKKSELQGSTASSPSEKAQGIRKRQIADGRDAHSLSHVAALIPEGDLQSLETRPQTRVIKVVPHNRRSATESAARIFQSIQEERKQYDLM</sequence>
<protein>
    <recommendedName>
        <fullName evidence="4">Protein EARLY FLOWERING 3</fullName>
    </recommendedName>
</protein>
<dbReference type="PANTHER" id="PTHR34281">
    <property type="entry name" value="PROTEIN EARLY FLOWERING 3"/>
    <property type="match status" value="1"/>
</dbReference>
<dbReference type="PANTHER" id="PTHR34281:SF2">
    <property type="entry name" value="PROTEIN EARLY FLOWERING 3"/>
    <property type="match status" value="1"/>
</dbReference>
<proteinExistence type="predicted"/>
<feature type="region of interest" description="Disordered" evidence="1">
    <location>
        <begin position="581"/>
        <end position="637"/>
    </location>
</feature>
<organism evidence="2 3">
    <name type="scientific">Lupinus angustifolius</name>
    <name type="common">Narrow-leaved blue lupine</name>
    <dbReference type="NCBI Taxonomy" id="3871"/>
    <lineage>
        <taxon>Eukaryota</taxon>
        <taxon>Viridiplantae</taxon>
        <taxon>Streptophyta</taxon>
        <taxon>Embryophyta</taxon>
        <taxon>Tracheophyta</taxon>
        <taxon>Spermatophyta</taxon>
        <taxon>Magnoliopsida</taxon>
        <taxon>eudicotyledons</taxon>
        <taxon>Gunneridae</taxon>
        <taxon>Pentapetalae</taxon>
        <taxon>rosids</taxon>
        <taxon>fabids</taxon>
        <taxon>Fabales</taxon>
        <taxon>Fabaceae</taxon>
        <taxon>Papilionoideae</taxon>
        <taxon>50 kb inversion clade</taxon>
        <taxon>genistoids sensu lato</taxon>
        <taxon>core genistoids</taxon>
        <taxon>Genisteae</taxon>
        <taxon>Lupinus</taxon>
    </lineage>
</organism>
<dbReference type="KEGG" id="lang:109337102"/>
<dbReference type="OMA" id="GPWSFNQ"/>
<gene>
    <name evidence="2" type="ORF">TanjilG_00361</name>
</gene>
<dbReference type="AlphaFoldDB" id="A0A1J7FPW8"/>
<evidence type="ECO:0008006" key="4">
    <source>
        <dbReference type="Google" id="ProtNLM"/>
    </source>
</evidence>
<feature type="compositionally biased region" description="Polar residues" evidence="1">
    <location>
        <begin position="612"/>
        <end position="622"/>
    </location>
</feature>
<dbReference type="Gramene" id="OIV89983">
    <property type="protein sequence ID" value="OIV89983"/>
    <property type="gene ID" value="TanjilG_00361"/>
</dbReference>
<dbReference type="Proteomes" id="UP000188354">
    <property type="component" value="Unassembled WGS sequence"/>
</dbReference>
<dbReference type="InterPro" id="IPR039319">
    <property type="entry name" value="ELF3-like"/>
</dbReference>
<evidence type="ECO:0000256" key="1">
    <source>
        <dbReference type="SAM" id="MobiDB-lite"/>
    </source>
</evidence>
<feature type="region of interest" description="Disordered" evidence="1">
    <location>
        <begin position="1"/>
        <end position="33"/>
    </location>
</feature>
<keyword evidence="3" id="KW-1185">Reference proteome</keyword>
<feature type="compositionally biased region" description="Polar residues" evidence="1">
    <location>
        <begin position="581"/>
        <end position="592"/>
    </location>
</feature>
<dbReference type="EMBL" id="KV862199">
    <property type="protein sequence ID" value="OIV89983.1"/>
    <property type="molecule type" value="Genomic_DNA"/>
</dbReference>
<evidence type="ECO:0000313" key="2">
    <source>
        <dbReference type="EMBL" id="OIV89983.1"/>
    </source>
</evidence>
<dbReference type="OrthoDB" id="1939092at2759"/>
<feature type="region of interest" description="Disordered" evidence="1">
    <location>
        <begin position="284"/>
        <end position="311"/>
    </location>
</feature>
<dbReference type="GO" id="GO:2000028">
    <property type="term" value="P:regulation of photoperiodism, flowering"/>
    <property type="evidence" value="ECO:0007669"/>
    <property type="project" value="InterPro"/>
</dbReference>
<reference evidence="2 3" key="1">
    <citation type="journal article" date="2017" name="Plant Biotechnol. J.">
        <title>A comprehensive draft genome sequence for lupin (Lupinus angustifolius), an emerging health food: insights into plant-microbe interactions and legume evolution.</title>
        <authorList>
            <person name="Hane J.K."/>
            <person name="Ming Y."/>
            <person name="Kamphuis L.G."/>
            <person name="Nelson M.N."/>
            <person name="Garg G."/>
            <person name="Atkins C.A."/>
            <person name="Bayer P.E."/>
            <person name="Bravo A."/>
            <person name="Bringans S."/>
            <person name="Cannon S."/>
            <person name="Edwards D."/>
            <person name="Foley R."/>
            <person name="Gao L.L."/>
            <person name="Harrison M.J."/>
            <person name="Huang W."/>
            <person name="Hurgobin B."/>
            <person name="Li S."/>
            <person name="Liu C.W."/>
            <person name="McGrath A."/>
            <person name="Morahan G."/>
            <person name="Murray J."/>
            <person name="Weller J."/>
            <person name="Jian J."/>
            <person name="Singh K.B."/>
        </authorList>
    </citation>
    <scope>NUCLEOTIDE SEQUENCE [LARGE SCALE GENOMIC DNA]</scope>
    <source>
        <strain evidence="3">cv. Tanjil</strain>
        <tissue evidence="2">Whole plant</tissue>
    </source>
</reference>
<feature type="region of interest" description="Disordered" evidence="1">
    <location>
        <begin position="169"/>
        <end position="193"/>
    </location>
</feature>
<dbReference type="STRING" id="3871.A0A1J7FPW8"/>
<evidence type="ECO:0000313" key="3">
    <source>
        <dbReference type="Proteomes" id="UP000188354"/>
    </source>
</evidence>
<accession>A0A1J7FPW8</accession>
<name>A0A1J7FPW8_LUPAN</name>